<name>A0ABT5UBX5_9GAMM</name>
<gene>
    <name evidence="2" type="ORF">ORQ98_18165</name>
</gene>
<dbReference type="Pfam" id="PF04214">
    <property type="entry name" value="DUF411"/>
    <property type="match status" value="1"/>
</dbReference>
<dbReference type="InterPro" id="IPR007332">
    <property type="entry name" value="DUF411"/>
</dbReference>
<reference evidence="2 3" key="1">
    <citation type="submission" date="2022-11" db="EMBL/GenBank/DDBJ databases">
        <title>Spartinivicinus poritis sp. nov., isolated from scleractinian coral Porites lutea.</title>
        <authorList>
            <person name="Zhang G."/>
            <person name="Cai L."/>
            <person name="Wei Q."/>
        </authorList>
    </citation>
    <scope>NUCLEOTIDE SEQUENCE [LARGE SCALE GENOMIC DNA]</scope>
    <source>
        <strain evidence="2 3">A2-2</strain>
    </source>
</reference>
<dbReference type="EMBL" id="JAPMOU010000025">
    <property type="protein sequence ID" value="MDE1463881.1"/>
    <property type="molecule type" value="Genomic_DNA"/>
</dbReference>
<dbReference type="InterPro" id="IPR036249">
    <property type="entry name" value="Thioredoxin-like_sf"/>
</dbReference>
<dbReference type="RefSeq" id="WP_274690215.1">
    <property type="nucleotide sequence ID" value="NZ_JAPMOU010000025.1"/>
</dbReference>
<keyword evidence="1" id="KW-0732">Signal</keyword>
<sequence>MNVIYLLRHSVIFCLSLFSIITFAQDKPTVDTLLQVYKSPQCGCCVKWVDHIEQAGFTTQVINTNALAEIKTQFAIAPKQRSCHTAVSQQGYVFEGHIPAKVIKRFLQEQPDNAIGLSVAGMPVGSPGMEVENNFMPYQVILLMKDGTTQTYAKIDSAKQQF</sequence>
<evidence type="ECO:0000313" key="2">
    <source>
        <dbReference type="EMBL" id="MDE1463881.1"/>
    </source>
</evidence>
<proteinExistence type="predicted"/>
<organism evidence="2 3">
    <name type="scientific">Spartinivicinus poritis</name>
    <dbReference type="NCBI Taxonomy" id="2994640"/>
    <lineage>
        <taxon>Bacteria</taxon>
        <taxon>Pseudomonadati</taxon>
        <taxon>Pseudomonadota</taxon>
        <taxon>Gammaproteobacteria</taxon>
        <taxon>Oceanospirillales</taxon>
        <taxon>Zooshikellaceae</taxon>
        <taxon>Spartinivicinus</taxon>
    </lineage>
</organism>
<feature type="chain" id="PRO_5045722274" evidence="1">
    <location>
        <begin position="25"/>
        <end position="162"/>
    </location>
</feature>
<feature type="signal peptide" evidence="1">
    <location>
        <begin position="1"/>
        <end position="24"/>
    </location>
</feature>
<dbReference type="SUPFAM" id="SSF52833">
    <property type="entry name" value="Thioredoxin-like"/>
    <property type="match status" value="1"/>
</dbReference>
<evidence type="ECO:0000256" key="1">
    <source>
        <dbReference type="SAM" id="SignalP"/>
    </source>
</evidence>
<dbReference type="Proteomes" id="UP001528823">
    <property type="component" value="Unassembled WGS sequence"/>
</dbReference>
<protein>
    <submittedName>
        <fullName evidence="2">DUF411 domain-containing protein</fullName>
    </submittedName>
</protein>
<evidence type="ECO:0000313" key="3">
    <source>
        <dbReference type="Proteomes" id="UP001528823"/>
    </source>
</evidence>
<keyword evidence="3" id="KW-1185">Reference proteome</keyword>
<comment type="caution">
    <text evidence="2">The sequence shown here is derived from an EMBL/GenBank/DDBJ whole genome shotgun (WGS) entry which is preliminary data.</text>
</comment>
<accession>A0ABT5UBX5</accession>